<gene>
    <name evidence="4" type="primary">truA</name>
    <name evidence="7" type="ORF">HMPREF9193_01047</name>
</gene>
<comment type="similarity">
    <text evidence="1 4 5">Belongs to the tRNA pseudouridine synthase TruA family.</text>
</comment>
<dbReference type="InterPro" id="IPR020097">
    <property type="entry name" value="PsdUridine_synth_TruA_a/b_dom"/>
</dbReference>
<dbReference type="Gene3D" id="3.30.70.660">
    <property type="entry name" value="Pseudouridine synthase I, catalytic domain, C-terminal subdomain"/>
    <property type="match status" value="1"/>
</dbReference>
<dbReference type="NCBIfam" id="TIGR00071">
    <property type="entry name" value="hisT_truA"/>
    <property type="match status" value="1"/>
</dbReference>
<feature type="domain" description="Pseudouridine synthase I TruA alpha/beta" evidence="6">
    <location>
        <begin position="8"/>
        <end position="104"/>
    </location>
</feature>
<dbReference type="Pfam" id="PF01416">
    <property type="entry name" value="PseudoU_synth_1"/>
    <property type="match status" value="2"/>
</dbReference>
<reference evidence="7 8" key="1">
    <citation type="submission" date="2013-08" db="EMBL/GenBank/DDBJ databases">
        <authorList>
            <person name="Weinstock G."/>
            <person name="Sodergren E."/>
            <person name="Wylie T."/>
            <person name="Fulton L."/>
            <person name="Fulton R."/>
            <person name="Fronick C."/>
            <person name="O'Laughlin M."/>
            <person name="Godfrey J."/>
            <person name="Miner T."/>
            <person name="Herter B."/>
            <person name="Appelbaum E."/>
            <person name="Cordes M."/>
            <person name="Lek S."/>
            <person name="Wollam A."/>
            <person name="Pepin K.H."/>
            <person name="Palsikar V.B."/>
            <person name="Mitreva M."/>
            <person name="Wilson R.K."/>
        </authorList>
    </citation>
    <scope>NUCLEOTIDE SEQUENCE [LARGE SCALE GENOMIC DNA]</scope>
    <source>
        <strain evidence="7 8">ATCC 700332</strain>
    </source>
</reference>
<dbReference type="CDD" id="cd02570">
    <property type="entry name" value="PseudoU_synth_EcTruA"/>
    <property type="match status" value="1"/>
</dbReference>
<dbReference type="EC" id="5.4.99.12" evidence="4"/>
<dbReference type="EMBL" id="AWVH01000026">
    <property type="protein sequence ID" value="ERJ93372.1"/>
    <property type="molecule type" value="Genomic_DNA"/>
</dbReference>
<dbReference type="PIRSF" id="PIRSF001430">
    <property type="entry name" value="tRNA_psdUrid_synth"/>
    <property type="match status" value="1"/>
</dbReference>
<evidence type="ECO:0000256" key="2">
    <source>
        <dbReference type="ARBA" id="ARBA00022694"/>
    </source>
</evidence>
<accession>A0ABN0NZE2</accession>
<dbReference type="Proteomes" id="UP000016649">
    <property type="component" value="Unassembled WGS sequence"/>
</dbReference>
<proteinExistence type="inferred from homology"/>
<evidence type="ECO:0000256" key="3">
    <source>
        <dbReference type="ARBA" id="ARBA00023235"/>
    </source>
</evidence>
<keyword evidence="2 4" id="KW-0819">tRNA processing</keyword>
<protein>
    <recommendedName>
        <fullName evidence="4">tRNA pseudouridine synthase A</fullName>
        <ecNumber evidence="4">5.4.99.12</ecNumber>
    </recommendedName>
    <alternativeName>
        <fullName evidence="4">tRNA pseudouridine(38-40) synthase</fullName>
    </alternativeName>
    <alternativeName>
        <fullName evidence="4">tRNA pseudouridylate synthase I</fullName>
    </alternativeName>
    <alternativeName>
        <fullName evidence="4">tRNA-uridine isomerase I</fullName>
    </alternativeName>
</protein>
<dbReference type="SUPFAM" id="SSF55120">
    <property type="entry name" value="Pseudouridine synthase"/>
    <property type="match status" value="1"/>
</dbReference>
<evidence type="ECO:0000313" key="8">
    <source>
        <dbReference type="Proteomes" id="UP000016649"/>
    </source>
</evidence>
<name>A0ABN0NZE2_TRELE</name>
<keyword evidence="3 4" id="KW-0413">Isomerase</keyword>
<feature type="active site" description="Nucleophile" evidence="4">
    <location>
        <position position="52"/>
    </location>
</feature>
<dbReference type="PANTHER" id="PTHR11142:SF0">
    <property type="entry name" value="TRNA PSEUDOURIDINE SYNTHASE-LIKE 1"/>
    <property type="match status" value="1"/>
</dbReference>
<feature type="domain" description="Pseudouridine synthase I TruA alpha/beta" evidence="6">
    <location>
        <begin position="147"/>
        <end position="246"/>
    </location>
</feature>
<sequence>MRNILLTVSYDGTRFCGWQKQQGVRTVQEEIEKALTFIHKQPVVLYGSGRTDSGVHAAAQKANFFSPLDGIPTQNYVRALNGLLPCDIRIHCAEEKDAAFNARFSAVNRTYRYFFYTGKIPAAWEMPYVWHLYRSPDIFVLNRMAGILHGETDCSTFCAAGDKSLSKSRFIERAHFFMQNEKLVFEICANAFLWKMVRSLTGTMIELEAKGFDEKEFRSVLESKDRKRAGLTAPAQGLFLWNVCFEGKRVHV</sequence>
<feature type="binding site" evidence="4">
    <location>
        <position position="111"/>
    </location>
    <ligand>
        <name>substrate</name>
    </ligand>
</feature>
<comment type="caution">
    <text evidence="7">The sequence shown here is derived from an EMBL/GenBank/DDBJ whole genome shotgun (WGS) entry which is preliminary data.</text>
</comment>
<evidence type="ECO:0000259" key="6">
    <source>
        <dbReference type="Pfam" id="PF01416"/>
    </source>
</evidence>
<comment type="subunit">
    <text evidence="4">Homodimer.</text>
</comment>
<dbReference type="InterPro" id="IPR001406">
    <property type="entry name" value="PsdUridine_synth_TruA"/>
</dbReference>
<evidence type="ECO:0000256" key="4">
    <source>
        <dbReference type="HAMAP-Rule" id="MF_00171"/>
    </source>
</evidence>
<dbReference type="HAMAP" id="MF_00171">
    <property type="entry name" value="TruA"/>
    <property type="match status" value="1"/>
</dbReference>
<dbReference type="PANTHER" id="PTHR11142">
    <property type="entry name" value="PSEUDOURIDYLATE SYNTHASE"/>
    <property type="match status" value="1"/>
</dbReference>
<comment type="caution">
    <text evidence="4">Lacks conserved residue(s) required for the propagation of feature annotation.</text>
</comment>
<dbReference type="InterPro" id="IPR020103">
    <property type="entry name" value="PsdUridine_synth_cat_dom_sf"/>
</dbReference>
<keyword evidence="8" id="KW-1185">Reference proteome</keyword>
<evidence type="ECO:0000313" key="7">
    <source>
        <dbReference type="EMBL" id="ERJ93372.1"/>
    </source>
</evidence>
<dbReference type="RefSeq" id="WP_021687259.1">
    <property type="nucleotide sequence ID" value="NZ_KI260564.1"/>
</dbReference>
<evidence type="ECO:0000256" key="5">
    <source>
        <dbReference type="RuleBase" id="RU003792"/>
    </source>
</evidence>
<evidence type="ECO:0000256" key="1">
    <source>
        <dbReference type="ARBA" id="ARBA00009375"/>
    </source>
</evidence>
<organism evidence="7 8">
    <name type="scientific">Treponema lecithinolyticum ATCC 700332</name>
    <dbReference type="NCBI Taxonomy" id="1321815"/>
    <lineage>
        <taxon>Bacteria</taxon>
        <taxon>Pseudomonadati</taxon>
        <taxon>Spirochaetota</taxon>
        <taxon>Spirochaetia</taxon>
        <taxon>Spirochaetales</taxon>
        <taxon>Treponemataceae</taxon>
        <taxon>Treponema</taxon>
    </lineage>
</organism>
<comment type="catalytic activity">
    <reaction evidence="4 5">
        <text>uridine(38/39/40) in tRNA = pseudouridine(38/39/40) in tRNA</text>
        <dbReference type="Rhea" id="RHEA:22376"/>
        <dbReference type="Rhea" id="RHEA-COMP:10085"/>
        <dbReference type="Rhea" id="RHEA-COMP:10087"/>
        <dbReference type="ChEBI" id="CHEBI:65314"/>
        <dbReference type="ChEBI" id="CHEBI:65315"/>
        <dbReference type="EC" id="5.4.99.12"/>
    </reaction>
</comment>
<comment type="function">
    <text evidence="4">Formation of pseudouridine at positions 38, 39 and 40 in the anticodon stem and loop of transfer RNAs.</text>
</comment>
<dbReference type="InterPro" id="IPR020094">
    <property type="entry name" value="TruA/RsuA/RluB/E/F_N"/>
</dbReference>
<dbReference type="Gene3D" id="3.30.70.580">
    <property type="entry name" value="Pseudouridine synthase I, catalytic domain, N-terminal subdomain"/>
    <property type="match status" value="1"/>
</dbReference>
<dbReference type="InterPro" id="IPR020095">
    <property type="entry name" value="PsdUridine_synth_TruA_C"/>
</dbReference>